<feature type="compositionally biased region" description="Polar residues" evidence="2">
    <location>
        <begin position="601"/>
        <end position="616"/>
    </location>
</feature>
<proteinExistence type="predicted"/>
<protein>
    <submittedName>
        <fullName evidence="3">Uncharacterized protein</fullName>
    </submittedName>
</protein>
<evidence type="ECO:0000256" key="1">
    <source>
        <dbReference type="SAM" id="Coils"/>
    </source>
</evidence>
<feature type="coiled-coil region" evidence="1">
    <location>
        <begin position="492"/>
        <end position="559"/>
    </location>
</feature>
<sequence>MASPLSELRATSLNVALTEKSFIDNSPHLSTMTSCETGSNHLLSNSTENSTVIHDLENSTPREFANRPHKISTDHETLSSIKFSSSRPSSICLKNFELSRSPRKLSSPDRRFPVKPYSPPKQTPTAQSPSIEDVLHNSEGIPKVIDILEGKNIDNDEDRCSDDTLTSGKSTLVADDDSSNMDDTVISTLSTFSAVPDLTMFSRLRQNTIAGNENNTIPKSQMTPATSRRSLTKPLYEKGREEGYTTNLLDFTGDVDKFTDGSSPARIARHLAMQSMRPLDASLVTSPSVKRHTLSNLLDFDIPPAPTPRSIPTITPRELESLKSGFLCEISSLKASLSGKEAEVLSLKSAVGDAEKRVGESLQQFREEQSHRQQLAADKEDWEKRGREMESLLRSLQEQILLSEQNRDELEGRLAESDARRHAAELMAQEAESRVAALRAGRSSPESEIKSQGAVSEGKLVEVAVENVSKELHALYKDKHEAKVAALKKSYERRWDKRVHELEKQVEDLIKENKELKVDRNDKLMEAMSKPNDQNMEKINELEAKIEISQCENSELQKFLKKERAEKEKLVQTVEEMIPLIASFDELLANMDKKSPPVQPNKFSAQSLDPGSNTDNLRGGLPKTSGIRAPMCHANVGESRIGKGGFGVPAPRENRSRSTSSMARPLSGIACKSGIMTSIERMGSNKGRGKC</sequence>
<name>A0A2S4PMD7_9PEZI</name>
<comment type="caution">
    <text evidence="3">The sequence shown here is derived from an EMBL/GenBank/DDBJ whole genome shotgun (WGS) entry which is preliminary data.</text>
</comment>
<feature type="coiled-coil region" evidence="1">
    <location>
        <begin position="379"/>
        <end position="413"/>
    </location>
</feature>
<dbReference type="EMBL" id="PEDP01001814">
    <property type="protein sequence ID" value="POS83184.1"/>
    <property type="molecule type" value="Genomic_DNA"/>
</dbReference>
<dbReference type="Pfam" id="PF12709">
    <property type="entry name" value="Fungal_TACC"/>
    <property type="match status" value="1"/>
</dbReference>
<evidence type="ECO:0000313" key="4">
    <source>
        <dbReference type="Proteomes" id="UP000237438"/>
    </source>
</evidence>
<reference evidence="3 4" key="1">
    <citation type="submission" date="2017-10" db="EMBL/GenBank/DDBJ databases">
        <title>Development of genomic resources for the powdery mildew, Erysiphe pulchra.</title>
        <authorList>
            <person name="Wadl P.A."/>
            <person name="Mack B.M."/>
            <person name="Moore G."/>
            <person name="Beltz S.B."/>
        </authorList>
    </citation>
    <scope>NUCLEOTIDE SEQUENCE [LARGE SCALE GENOMIC DNA]</scope>
    <source>
        <strain evidence="3">Cflorida</strain>
    </source>
</reference>
<feature type="region of interest" description="Disordered" evidence="2">
    <location>
        <begin position="101"/>
        <end position="131"/>
    </location>
</feature>
<dbReference type="STRING" id="225359.A0A2S4PMD7"/>
<accession>A0A2S4PMD7</accession>
<dbReference type="Proteomes" id="UP000237438">
    <property type="component" value="Unassembled WGS sequence"/>
</dbReference>
<feature type="region of interest" description="Disordered" evidence="2">
    <location>
        <begin position="593"/>
        <end position="618"/>
    </location>
</feature>
<dbReference type="AlphaFoldDB" id="A0A2S4PMD7"/>
<organism evidence="3 4">
    <name type="scientific">Erysiphe pulchra</name>
    <dbReference type="NCBI Taxonomy" id="225359"/>
    <lineage>
        <taxon>Eukaryota</taxon>
        <taxon>Fungi</taxon>
        <taxon>Dikarya</taxon>
        <taxon>Ascomycota</taxon>
        <taxon>Pezizomycotina</taxon>
        <taxon>Leotiomycetes</taxon>
        <taxon>Erysiphales</taxon>
        <taxon>Erysiphaceae</taxon>
        <taxon>Erysiphe</taxon>
    </lineage>
</organism>
<keyword evidence="1" id="KW-0175">Coiled coil</keyword>
<evidence type="ECO:0000313" key="3">
    <source>
        <dbReference type="EMBL" id="POS83184.1"/>
    </source>
</evidence>
<keyword evidence="4" id="KW-1185">Reference proteome</keyword>
<feature type="region of interest" description="Disordered" evidence="2">
    <location>
        <begin position="638"/>
        <end position="664"/>
    </location>
</feature>
<dbReference type="InterPro" id="IPR024312">
    <property type="entry name" value="TACC_fungi"/>
</dbReference>
<dbReference type="OrthoDB" id="5367584at2759"/>
<evidence type="ECO:0000256" key="2">
    <source>
        <dbReference type="SAM" id="MobiDB-lite"/>
    </source>
</evidence>
<gene>
    <name evidence="3" type="ORF">EPUL_006541</name>
</gene>
<feature type="region of interest" description="Disordered" evidence="2">
    <location>
        <begin position="56"/>
        <end position="80"/>
    </location>
</feature>